<accession>A0A2P5C683</accession>
<evidence type="ECO:0000313" key="2">
    <source>
        <dbReference type="EMBL" id="PON56494.1"/>
    </source>
</evidence>
<dbReference type="OrthoDB" id="10480298at2759"/>
<dbReference type="EMBL" id="JXTB01000170">
    <property type="protein sequence ID" value="PON56494.1"/>
    <property type="molecule type" value="Genomic_DNA"/>
</dbReference>
<proteinExistence type="predicted"/>
<gene>
    <name evidence="2" type="ORF">PanWU01x14_180620</name>
</gene>
<protein>
    <submittedName>
        <fullName evidence="2">Uncharacterized protein</fullName>
    </submittedName>
</protein>
<feature type="region of interest" description="Disordered" evidence="1">
    <location>
        <begin position="64"/>
        <end position="88"/>
    </location>
</feature>
<reference evidence="3" key="1">
    <citation type="submission" date="2016-06" db="EMBL/GenBank/DDBJ databases">
        <title>Parallel loss of symbiosis genes in relatives of nitrogen-fixing non-legume Parasponia.</title>
        <authorList>
            <person name="Van Velzen R."/>
            <person name="Holmer R."/>
            <person name="Bu F."/>
            <person name="Rutten L."/>
            <person name="Van Zeijl A."/>
            <person name="Liu W."/>
            <person name="Santuari L."/>
            <person name="Cao Q."/>
            <person name="Sharma T."/>
            <person name="Shen D."/>
            <person name="Roswanjaya Y."/>
            <person name="Wardhani T."/>
            <person name="Kalhor M.S."/>
            <person name="Jansen J."/>
            <person name="Van den Hoogen J."/>
            <person name="Gungor B."/>
            <person name="Hartog M."/>
            <person name="Hontelez J."/>
            <person name="Verver J."/>
            <person name="Yang W.-C."/>
            <person name="Schijlen E."/>
            <person name="Repin R."/>
            <person name="Schilthuizen M."/>
            <person name="Schranz E."/>
            <person name="Heidstra R."/>
            <person name="Miyata K."/>
            <person name="Fedorova E."/>
            <person name="Kohlen W."/>
            <person name="Bisseling T."/>
            <person name="Smit S."/>
            <person name="Geurts R."/>
        </authorList>
    </citation>
    <scope>NUCLEOTIDE SEQUENCE [LARGE SCALE GENOMIC DNA]</scope>
    <source>
        <strain evidence="3">cv. WU1-14</strain>
    </source>
</reference>
<comment type="caution">
    <text evidence="2">The sequence shown here is derived from an EMBL/GenBank/DDBJ whole genome shotgun (WGS) entry which is preliminary data.</text>
</comment>
<organism evidence="2 3">
    <name type="scientific">Parasponia andersonii</name>
    <name type="common">Sponia andersonii</name>
    <dbReference type="NCBI Taxonomy" id="3476"/>
    <lineage>
        <taxon>Eukaryota</taxon>
        <taxon>Viridiplantae</taxon>
        <taxon>Streptophyta</taxon>
        <taxon>Embryophyta</taxon>
        <taxon>Tracheophyta</taxon>
        <taxon>Spermatophyta</taxon>
        <taxon>Magnoliopsida</taxon>
        <taxon>eudicotyledons</taxon>
        <taxon>Gunneridae</taxon>
        <taxon>Pentapetalae</taxon>
        <taxon>rosids</taxon>
        <taxon>fabids</taxon>
        <taxon>Rosales</taxon>
        <taxon>Cannabaceae</taxon>
        <taxon>Parasponia</taxon>
    </lineage>
</organism>
<dbReference type="Proteomes" id="UP000237105">
    <property type="component" value="Unassembled WGS sequence"/>
</dbReference>
<dbReference type="AlphaFoldDB" id="A0A2P5C683"/>
<feature type="compositionally biased region" description="Low complexity" evidence="1">
    <location>
        <begin position="165"/>
        <end position="179"/>
    </location>
</feature>
<name>A0A2P5C683_PARAD</name>
<feature type="compositionally biased region" description="Basic and acidic residues" evidence="1">
    <location>
        <begin position="16"/>
        <end position="28"/>
    </location>
</feature>
<feature type="region of interest" description="Disordered" evidence="1">
    <location>
        <begin position="155"/>
        <end position="204"/>
    </location>
</feature>
<evidence type="ECO:0000313" key="3">
    <source>
        <dbReference type="Proteomes" id="UP000237105"/>
    </source>
</evidence>
<evidence type="ECO:0000256" key="1">
    <source>
        <dbReference type="SAM" id="MobiDB-lite"/>
    </source>
</evidence>
<keyword evidence="3" id="KW-1185">Reference proteome</keyword>
<feature type="region of interest" description="Disordered" evidence="1">
    <location>
        <begin position="16"/>
        <end position="39"/>
    </location>
</feature>
<sequence length="204" mass="23391">MPMTVKDLESLVENVENRQDQHDKRFDQIESQSSASSPIVDAYPDTYNAPNPISLPCLTHYPRHIKPQDRKPQYQPHDQAPRNTYADDPVGKLSWMLQSLMSLRVRCEVSEEEKVLISRFVIRPKPDLKCEVRVHPLYTLANAYQKTLKYERYLNSDPRRPTFQPSSRTSTYPRSSFSSQAATSKPIIRSTPSALSPALDKNTS</sequence>